<dbReference type="KEGG" id="nlc:EBAPG3_001725"/>
<keyword evidence="6" id="KW-0472">Membrane</keyword>
<dbReference type="RefSeq" id="WP_004175092.1">
    <property type="nucleotide sequence ID" value="NZ_CP021106.3"/>
</dbReference>
<dbReference type="GO" id="GO:0009279">
    <property type="term" value="C:cell outer membrane"/>
    <property type="evidence" value="ECO:0007669"/>
    <property type="project" value="UniProtKB-SubCell"/>
</dbReference>
<name>A0A1W6SLD0_9PROT</name>
<dbReference type="Proteomes" id="UP000012179">
    <property type="component" value="Chromosome"/>
</dbReference>
<evidence type="ECO:0000256" key="5">
    <source>
        <dbReference type="ARBA" id="ARBA00022729"/>
    </source>
</evidence>
<feature type="signal peptide" evidence="8">
    <location>
        <begin position="1"/>
        <end position="27"/>
    </location>
</feature>
<evidence type="ECO:0000313" key="10">
    <source>
        <dbReference type="Proteomes" id="UP000012179"/>
    </source>
</evidence>
<keyword evidence="5 8" id="KW-0732">Signal</keyword>
<accession>A0A1W6SLD0</accession>
<evidence type="ECO:0000256" key="4">
    <source>
        <dbReference type="ARBA" id="ARBA00022692"/>
    </source>
</evidence>
<evidence type="ECO:0000256" key="7">
    <source>
        <dbReference type="ARBA" id="ARBA00023237"/>
    </source>
</evidence>
<dbReference type="GO" id="GO:0015483">
    <property type="term" value="F:long-chain fatty acid transporting porin activity"/>
    <property type="evidence" value="ECO:0007669"/>
    <property type="project" value="TreeGrafter"/>
</dbReference>
<feature type="chain" id="PRO_5010877952" evidence="8">
    <location>
        <begin position="28"/>
        <end position="422"/>
    </location>
</feature>
<keyword evidence="3" id="KW-1134">Transmembrane beta strand</keyword>
<gene>
    <name evidence="9" type="ORF">EBAPG3_001725</name>
</gene>
<keyword evidence="10" id="KW-1185">Reference proteome</keyword>
<dbReference type="SUPFAM" id="SSF56935">
    <property type="entry name" value="Porins"/>
    <property type="match status" value="1"/>
</dbReference>
<protein>
    <submittedName>
        <fullName evidence="9">Aromatic hydrocarbon degradation protein</fullName>
    </submittedName>
</protein>
<dbReference type="InterPro" id="IPR005017">
    <property type="entry name" value="OMPP1/FadL/TodX"/>
</dbReference>
<dbReference type="Gene3D" id="2.40.160.60">
    <property type="entry name" value="Outer membrane protein transport protein (OMPP1/FadL/TodX)"/>
    <property type="match status" value="1"/>
</dbReference>
<evidence type="ECO:0000256" key="1">
    <source>
        <dbReference type="ARBA" id="ARBA00004571"/>
    </source>
</evidence>
<organism evidence="9 10">
    <name type="scientific">Nitrosospira lacus</name>
    <dbReference type="NCBI Taxonomy" id="1288494"/>
    <lineage>
        <taxon>Bacteria</taxon>
        <taxon>Pseudomonadati</taxon>
        <taxon>Pseudomonadota</taxon>
        <taxon>Betaproteobacteria</taxon>
        <taxon>Nitrosomonadales</taxon>
        <taxon>Nitrosomonadaceae</taxon>
        <taxon>Nitrosospira</taxon>
    </lineage>
</organism>
<evidence type="ECO:0000313" key="9">
    <source>
        <dbReference type="EMBL" id="ARO86600.1"/>
    </source>
</evidence>
<proteinExistence type="inferred from homology"/>
<comment type="subcellular location">
    <subcellularLocation>
        <location evidence="1">Cell outer membrane</location>
        <topology evidence="1">Multi-pass membrane protein</topology>
    </subcellularLocation>
</comment>
<evidence type="ECO:0000256" key="2">
    <source>
        <dbReference type="ARBA" id="ARBA00008163"/>
    </source>
</evidence>
<evidence type="ECO:0000256" key="6">
    <source>
        <dbReference type="ARBA" id="ARBA00023136"/>
    </source>
</evidence>
<reference evidence="9 10" key="1">
    <citation type="journal article" date="2015" name="Int. J. Syst. Evol. Microbiol.">
        <title>Nitrosospira lacus sp. nov., a psychrotolerant, ammonia-oxidizing bacterium from sandy lake sediment.</title>
        <authorList>
            <person name="Urakawa H."/>
            <person name="Garcia J.C."/>
            <person name="Nielsen J.L."/>
            <person name="Le V.Q."/>
            <person name="Kozlowski J.A."/>
            <person name="Stein L.Y."/>
            <person name="Lim C.K."/>
            <person name="Pommerening-Roser A."/>
            <person name="Martens-Habbena W."/>
            <person name="Stahl D.A."/>
            <person name="Klotz M.G."/>
        </authorList>
    </citation>
    <scope>NUCLEOTIDE SEQUENCE [LARGE SCALE GENOMIC DNA]</scope>
    <source>
        <strain evidence="9 10">APG3</strain>
    </source>
</reference>
<dbReference type="PANTHER" id="PTHR35093:SF8">
    <property type="entry name" value="OUTER MEMBRANE PROTEIN NMB0088-RELATED"/>
    <property type="match status" value="1"/>
</dbReference>
<dbReference type="eggNOG" id="COG2067">
    <property type="taxonomic scope" value="Bacteria"/>
</dbReference>
<keyword evidence="7" id="KW-0998">Cell outer membrane</keyword>
<comment type="similarity">
    <text evidence="2">Belongs to the OmpP1/FadL family.</text>
</comment>
<dbReference type="EMBL" id="CP021106">
    <property type="protein sequence ID" value="ARO86600.1"/>
    <property type="molecule type" value="Genomic_DNA"/>
</dbReference>
<dbReference type="PANTHER" id="PTHR35093">
    <property type="entry name" value="OUTER MEMBRANE PROTEIN NMB0088-RELATED"/>
    <property type="match status" value="1"/>
</dbReference>
<dbReference type="AlphaFoldDB" id="A0A1W6SLD0"/>
<sequence length="422" mass="45277">MRFDPAARLLLLFLLMGSMSIADSVVAAGFALQNQNGAGTGYAYAGAAAVAQDASTIYFNPAGMTYLAPRHHISGAFSLLVRSLKFNDTGSGALLAYPLGDNGGQAGGLAAIPAVYWTMPVTSALRLGLGVSPTFGNSTEWSNTFVGRYQGVFSEINAINFNPSIAWQVNDSISLGLGFNVVRFEADLRSMSPVTALLPARVDARAKMTGDDIGFGYNLGAMFQLTPATRVGLTYRSTVNLKVDGHLAILSNTLPASVSVELPNTASAAVSHRVNDRLQLLGDVTWTGWSSMPALAVRSRTSGAVLSNESLGFKDSYRVGLGAQYQYSDTLRLQTGVAYDQSPVRNAADRTVRLPDSDRIWLALGFNHKINKKTSIDVGYAHVFFDKAEINRATNNNPLLQIVRGSFNTSVHIISVQLNHRF</sequence>
<keyword evidence="4" id="KW-0812">Transmembrane</keyword>
<dbReference type="Pfam" id="PF03349">
    <property type="entry name" value="Toluene_X"/>
    <property type="match status" value="1"/>
</dbReference>
<evidence type="ECO:0000256" key="8">
    <source>
        <dbReference type="SAM" id="SignalP"/>
    </source>
</evidence>
<evidence type="ECO:0000256" key="3">
    <source>
        <dbReference type="ARBA" id="ARBA00022452"/>
    </source>
</evidence>